<dbReference type="Proteomes" id="UP001596220">
    <property type="component" value="Unassembled WGS sequence"/>
</dbReference>
<gene>
    <name evidence="1" type="ORF">ACFP3R_14210</name>
</gene>
<dbReference type="RefSeq" id="WP_380636296.1">
    <property type="nucleotide sequence ID" value="NZ_JBHSQO010000012.1"/>
</dbReference>
<comment type="caution">
    <text evidence="1">The sequence shown here is derived from an EMBL/GenBank/DDBJ whole genome shotgun (WGS) entry which is preliminary data.</text>
</comment>
<evidence type="ECO:0000313" key="2">
    <source>
        <dbReference type="Proteomes" id="UP001596220"/>
    </source>
</evidence>
<protein>
    <submittedName>
        <fullName evidence="1">Uncharacterized protein</fullName>
    </submittedName>
</protein>
<keyword evidence="2" id="KW-1185">Reference proteome</keyword>
<reference evidence="2" key="1">
    <citation type="journal article" date="2019" name="Int. J. Syst. Evol. Microbiol.">
        <title>The Global Catalogue of Microorganisms (GCM) 10K type strain sequencing project: providing services to taxonomists for standard genome sequencing and annotation.</title>
        <authorList>
            <consortium name="The Broad Institute Genomics Platform"/>
            <consortium name="The Broad Institute Genome Sequencing Center for Infectious Disease"/>
            <person name="Wu L."/>
            <person name="Ma J."/>
        </authorList>
    </citation>
    <scope>NUCLEOTIDE SEQUENCE [LARGE SCALE GENOMIC DNA]</scope>
    <source>
        <strain evidence="2">CGMCC 4.7246</strain>
    </source>
</reference>
<evidence type="ECO:0000313" key="1">
    <source>
        <dbReference type="EMBL" id="MFC6090434.1"/>
    </source>
</evidence>
<proteinExistence type="predicted"/>
<organism evidence="1 2">
    <name type="scientific">Saccharothrix lopnurensis</name>
    <dbReference type="NCBI Taxonomy" id="1670621"/>
    <lineage>
        <taxon>Bacteria</taxon>
        <taxon>Bacillati</taxon>
        <taxon>Actinomycetota</taxon>
        <taxon>Actinomycetes</taxon>
        <taxon>Pseudonocardiales</taxon>
        <taxon>Pseudonocardiaceae</taxon>
        <taxon>Saccharothrix</taxon>
    </lineage>
</organism>
<name>A0ABW1P600_9PSEU</name>
<dbReference type="EMBL" id="JBHSQO010000012">
    <property type="protein sequence ID" value="MFC6090434.1"/>
    <property type="molecule type" value="Genomic_DNA"/>
</dbReference>
<accession>A0ABW1P600</accession>
<sequence>MLDRNAPDDASGRSPDLGDYAYYAGPRGVTGTDNRCVAAVGYIDWNGNRHLISSGRQDC</sequence>